<accession>A0AAV6V3Q6</accession>
<proteinExistence type="predicted"/>
<name>A0AAV6V3Q6_9ARAC</name>
<evidence type="ECO:0000313" key="4">
    <source>
        <dbReference type="Proteomes" id="UP000827092"/>
    </source>
</evidence>
<protein>
    <submittedName>
        <fullName evidence="3">Uncharacterized protein</fullName>
    </submittedName>
</protein>
<evidence type="ECO:0000256" key="1">
    <source>
        <dbReference type="SAM" id="MobiDB-lite"/>
    </source>
</evidence>
<feature type="region of interest" description="Disordered" evidence="1">
    <location>
        <begin position="93"/>
        <end position="114"/>
    </location>
</feature>
<organism evidence="3 4">
    <name type="scientific">Oedothorax gibbosus</name>
    <dbReference type="NCBI Taxonomy" id="931172"/>
    <lineage>
        <taxon>Eukaryota</taxon>
        <taxon>Metazoa</taxon>
        <taxon>Ecdysozoa</taxon>
        <taxon>Arthropoda</taxon>
        <taxon>Chelicerata</taxon>
        <taxon>Arachnida</taxon>
        <taxon>Araneae</taxon>
        <taxon>Araneomorphae</taxon>
        <taxon>Entelegynae</taxon>
        <taxon>Araneoidea</taxon>
        <taxon>Linyphiidae</taxon>
        <taxon>Erigoninae</taxon>
        <taxon>Oedothorax</taxon>
    </lineage>
</organism>
<dbReference type="AlphaFoldDB" id="A0AAV6V3Q6"/>
<gene>
    <name evidence="3" type="ORF">JTE90_006073</name>
</gene>
<feature type="transmembrane region" description="Helical" evidence="2">
    <location>
        <begin position="14"/>
        <end position="35"/>
    </location>
</feature>
<sequence length="114" mass="12864">MPRPTPLRPLLTKLLPFCLVVALLLVAFMSFHLVSGTWRRVLESRTTVGTRIRQLNAVADNLSRILMATETESALLNRDVGRFLKIVEKQVGEMKAAKEQQSSSRKQTLPSSRF</sequence>
<dbReference type="Proteomes" id="UP000827092">
    <property type="component" value="Unassembled WGS sequence"/>
</dbReference>
<comment type="caution">
    <text evidence="3">The sequence shown here is derived from an EMBL/GenBank/DDBJ whole genome shotgun (WGS) entry which is preliminary data.</text>
</comment>
<keyword evidence="2" id="KW-1133">Transmembrane helix</keyword>
<keyword evidence="4" id="KW-1185">Reference proteome</keyword>
<evidence type="ECO:0000313" key="3">
    <source>
        <dbReference type="EMBL" id="KAG8191325.1"/>
    </source>
</evidence>
<evidence type="ECO:0000256" key="2">
    <source>
        <dbReference type="SAM" id="Phobius"/>
    </source>
</evidence>
<feature type="compositionally biased region" description="Polar residues" evidence="1">
    <location>
        <begin position="99"/>
        <end position="114"/>
    </location>
</feature>
<keyword evidence="2" id="KW-0472">Membrane</keyword>
<keyword evidence="2" id="KW-0812">Transmembrane</keyword>
<reference evidence="3 4" key="1">
    <citation type="journal article" date="2022" name="Nat. Ecol. Evol.">
        <title>A masculinizing supergene underlies an exaggerated male reproductive morph in a spider.</title>
        <authorList>
            <person name="Hendrickx F."/>
            <person name="De Corte Z."/>
            <person name="Sonet G."/>
            <person name="Van Belleghem S.M."/>
            <person name="Kostlbacher S."/>
            <person name="Vangestel C."/>
        </authorList>
    </citation>
    <scope>NUCLEOTIDE SEQUENCE [LARGE SCALE GENOMIC DNA]</scope>
    <source>
        <strain evidence="3">W744_W776</strain>
    </source>
</reference>
<dbReference type="EMBL" id="JAFNEN010000161">
    <property type="protein sequence ID" value="KAG8191325.1"/>
    <property type="molecule type" value="Genomic_DNA"/>
</dbReference>